<reference evidence="2" key="1">
    <citation type="journal article" date="2022" name="Genome Biol. Evol.">
        <title>A New Gene Family Diagnostic for Intracellular Biomineralization of Amorphous Ca Carbonates by Cyanobacteria.</title>
        <authorList>
            <person name="Benzerara K."/>
            <person name="Duprat E."/>
            <person name="Bitard-Feildel T."/>
            <person name="Caumes G."/>
            <person name="Cassier-Chauvat C."/>
            <person name="Chauvat F."/>
            <person name="Dezi M."/>
            <person name="Diop S.I."/>
            <person name="Gaschignard G."/>
            <person name="Gorgen S."/>
            <person name="Gugger M."/>
            <person name="Lopez-Garcia P."/>
            <person name="Millet M."/>
            <person name="Skouri-Panet F."/>
            <person name="Moreira D."/>
            <person name="Callebaut I."/>
        </authorList>
    </citation>
    <scope>NUCLEOTIDE SEQUENCE</scope>
    <source>
        <strain evidence="2">G9</strain>
    </source>
</reference>
<proteinExistence type="predicted"/>
<dbReference type="Pfam" id="PF14261">
    <property type="entry name" value="DUF4351"/>
    <property type="match status" value="1"/>
</dbReference>
<dbReference type="InterPro" id="IPR025587">
    <property type="entry name" value="DUF4351"/>
</dbReference>
<comment type="caution">
    <text evidence="2">The sequence shown here is derived from an EMBL/GenBank/DDBJ whole genome shotgun (WGS) entry which is preliminary data.</text>
</comment>
<evidence type="ECO:0000259" key="1">
    <source>
        <dbReference type="Pfam" id="PF14261"/>
    </source>
</evidence>
<accession>A0ABT6EWG1</accession>
<dbReference type="EMBL" id="JAKKUT010000001">
    <property type="protein sequence ID" value="MDG2989839.1"/>
    <property type="molecule type" value="Genomic_DNA"/>
</dbReference>
<evidence type="ECO:0000313" key="3">
    <source>
        <dbReference type="Proteomes" id="UP001154265"/>
    </source>
</evidence>
<dbReference type="Proteomes" id="UP001154265">
    <property type="component" value="Unassembled WGS sequence"/>
</dbReference>
<gene>
    <name evidence="2" type="ORF">L3556_02645</name>
</gene>
<organism evidence="2 3">
    <name type="scientific">Candidatus Synechococcus calcipolaris G9</name>
    <dbReference type="NCBI Taxonomy" id="1497997"/>
    <lineage>
        <taxon>Bacteria</taxon>
        <taxon>Bacillati</taxon>
        <taxon>Cyanobacteriota</taxon>
        <taxon>Cyanophyceae</taxon>
        <taxon>Synechococcales</taxon>
        <taxon>Synechococcaceae</taxon>
        <taxon>Synechococcus</taxon>
    </lineage>
</organism>
<keyword evidence="3" id="KW-1185">Reference proteome</keyword>
<evidence type="ECO:0000313" key="2">
    <source>
        <dbReference type="EMBL" id="MDG2989839.1"/>
    </source>
</evidence>
<feature type="domain" description="DUF4351" evidence="1">
    <location>
        <begin position="27"/>
        <end position="51"/>
    </location>
</feature>
<sequence length="55" mass="6137">MPLSCVNSPVEWGPSLNLSRPKSIIYPLEQLETLGDALLDFSAMNNLEQWFQGVS</sequence>
<name>A0ABT6EWG1_9SYNE</name>
<reference evidence="2" key="2">
    <citation type="submission" date="2022-01" db="EMBL/GenBank/DDBJ databases">
        <authorList>
            <person name="Zivanovic Y."/>
            <person name="Moreira D."/>
            <person name="Lopez-Garcia P."/>
        </authorList>
    </citation>
    <scope>NUCLEOTIDE SEQUENCE</scope>
    <source>
        <strain evidence="2">G9</strain>
    </source>
</reference>
<protein>
    <submittedName>
        <fullName evidence="2">DUF4351 domain-containing protein</fullName>
    </submittedName>
</protein>